<dbReference type="Proteomes" id="UP001589773">
    <property type="component" value="Unassembled WGS sequence"/>
</dbReference>
<dbReference type="GO" id="GO:0016491">
    <property type="term" value="F:oxidoreductase activity"/>
    <property type="evidence" value="ECO:0007669"/>
    <property type="project" value="UniProtKB-KW"/>
</dbReference>
<dbReference type="Gene3D" id="3.50.50.60">
    <property type="entry name" value="FAD/NAD(P)-binding domain"/>
    <property type="match status" value="1"/>
</dbReference>
<evidence type="ECO:0000256" key="1">
    <source>
        <dbReference type="SAM" id="MobiDB-lite"/>
    </source>
</evidence>
<feature type="region of interest" description="Disordered" evidence="1">
    <location>
        <begin position="466"/>
        <end position="487"/>
    </location>
</feature>
<dbReference type="EC" id="1.17.8.1" evidence="3"/>
<dbReference type="InterPro" id="IPR017830">
    <property type="entry name" value="SQase_HpnE"/>
</dbReference>
<keyword evidence="4" id="KW-1185">Reference proteome</keyword>
<feature type="domain" description="Amine oxidase" evidence="2">
    <location>
        <begin position="22"/>
        <end position="461"/>
    </location>
</feature>
<dbReference type="EMBL" id="JBHLWP010000009">
    <property type="protein sequence ID" value="MFC0251854.1"/>
    <property type="molecule type" value="Genomic_DNA"/>
</dbReference>
<keyword evidence="3" id="KW-0560">Oxidoreductase</keyword>
<proteinExistence type="predicted"/>
<dbReference type="InterPro" id="IPR036188">
    <property type="entry name" value="FAD/NAD-bd_sf"/>
</dbReference>
<dbReference type="Gene3D" id="3.90.660.20">
    <property type="entry name" value="Protoporphyrinogen oxidase, mitochondrial, domain 2"/>
    <property type="match status" value="1"/>
</dbReference>
<dbReference type="NCBIfam" id="TIGR03467">
    <property type="entry name" value="HpnE"/>
    <property type="match status" value="1"/>
</dbReference>
<dbReference type="RefSeq" id="WP_379678685.1">
    <property type="nucleotide sequence ID" value="NZ_JBHLWP010000009.1"/>
</dbReference>
<dbReference type="Pfam" id="PF01593">
    <property type="entry name" value="Amino_oxidase"/>
    <property type="match status" value="1"/>
</dbReference>
<evidence type="ECO:0000259" key="2">
    <source>
        <dbReference type="Pfam" id="PF01593"/>
    </source>
</evidence>
<protein>
    <submittedName>
        <fullName evidence="3">Hydroxysqualene dehydroxylase HpnE</fullName>
        <ecNumber evidence="3">1.17.8.1</ecNumber>
    </submittedName>
</protein>
<dbReference type="Gene3D" id="1.10.3110.10">
    <property type="entry name" value="protoporphyrinogen ix oxidase, domain 3"/>
    <property type="match status" value="1"/>
</dbReference>
<sequence length="487" mass="51064">MSVPDRPRERGLRVLVAGGGWAGCAAAVELARCGAQVTLVESARTLGGRARGVDVHGSTLDNGQHILLGAYGETLRLLRLVGIDPDTALLRLPVQMRYPEGGGGMDFIAPRLPAPLHLAVALLRARGLAREDKMALARFTSTARWMGWVLYNDCTVDELLARYDQTPRLNRLLWHPLCIAALNTPPSRASAKVFLAVLRDSLGAKRRAASDMLLPRMEMGALFPDAAAAYVREHGGAVRTGVRLQGLARAGDGAGWQATLMGAGSAGNSGANAGGDEPFDAVVLATPATQSAALLAPFAQAAQVAGQLSALAYEPIATCYLQYDPSVRLGLPFYALLDDPAEGRWGQFAFDRGQLDAAQPGLLAVVVSAAGDAAGLDQDALAAGIARQLAQDLGDPRLAAPQWSRVITEKRATFSCTPGLQRPGVETPLPGLVLAGDYTDSDYPATLETAVRSGLAAAKVIRSHGTLPREKRSLSHSGGPGAPTSVR</sequence>
<evidence type="ECO:0000313" key="3">
    <source>
        <dbReference type="EMBL" id="MFC0251854.1"/>
    </source>
</evidence>
<dbReference type="InterPro" id="IPR002937">
    <property type="entry name" value="Amino_oxidase"/>
</dbReference>
<name>A0ABV6FEA1_9BURK</name>
<organism evidence="3 4">
    <name type="scientific">Massilia consociata</name>
    <dbReference type="NCBI Taxonomy" id="760117"/>
    <lineage>
        <taxon>Bacteria</taxon>
        <taxon>Pseudomonadati</taxon>
        <taxon>Pseudomonadota</taxon>
        <taxon>Betaproteobacteria</taxon>
        <taxon>Burkholderiales</taxon>
        <taxon>Oxalobacteraceae</taxon>
        <taxon>Telluria group</taxon>
        <taxon>Massilia</taxon>
    </lineage>
</organism>
<dbReference type="PANTHER" id="PTHR42923">
    <property type="entry name" value="PROTOPORPHYRINOGEN OXIDASE"/>
    <property type="match status" value="1"/>
</dbReference>
<dbReference type="PROSITE" id="PS51257">
    <property type="entry name" value="PROKAR_LIPOPROTEIN"/>
    <property type="match status" value="1"/>
</dbReference>
<dbReference type="InterPro" id="IPR050464">
    <property type="entry name" value="Zeta_carotene_desat/Oxidored"/>
</dbReference>
<gene>
    <name evidence="3" type="primary">hpnE</name>
    <name evidence="3" type="ORF">ACFFJK_08125</name>
</gene>
<accession>A0ABV6FEA1</accession>
<dbReference type="SUPFAM" id="SSF51905">
    <property type="entry name" value="FAD/NAD(P)-binding domain"/>
    <property type="match status" value="1"/>
</dbReference>
<reference evidence="3 4" key="1">
    <citation type="submission" date="2024-09" db="EMBL/GenBank/DDBJ databases">
        <authorList>
            <person name="Sun Q."/>
            <person name="Mori K."/>
        </authorList>
    </citation>
    <scope>NUCLEOTIDE SEQUENCE [LARGE SCALE GENOMIC DNA]</scope>
    <source>
        <strain evidence="3 4">CCM 7792</strain>
    </source>
</reference>
<comment type="caution">
    <text evidence="3">The sequence shown here is derived from an EMBL/GenBank/DDBJ whole genome shotgun (WGS) entry which is preliminary data.</text>
</comment>
<dbReference type="PANTHER" id="PTHR42923:SF47">
    <property type="entry name" value="BLR3003 PROTEIN"/>
    <property type="match status" value="1"/>
</dbReference>
<evidence type="ECO:0000313" key="4">
    <source>
        <dbReference type="Proteomes" id="UP001589773"/>
    </source>
</evidence>